<comment type="similarity">
    <text evidence="1">Belongs to the peptidase C40 family.</text>
</comment>
<keyword evidence="9" id="KW-1185">Reference proteome</keyword>
<sequence>MFSISAKRKKVILAGLLTLVLMFNMSVSLLGTPAEAVSKSQINALKQQQSQLAEQKASVQKQADALNSKVTSQTEKLNILTKQLNVTNSEIKNLSDQIAVYTNSVAEMENQLNENEQQQQILLEKYRKRIQNMEENGNSTYLGILFGATSVSDLLGRIDFVREIMEYDNGLIKDVQEAQVKVQNAKADMEAEMAEQEKVFASYKEKQADLLTQQNEVKAVLSSLTSDSADYQKQLSSLNTLQSSITGQISNMEKQLAEQQRIQAEQAAANKISSDKGNKWYGDSAGTGTGQDIVNYAKKFLGVPYVYGGTSPSGFDCSGLVYYCYKHFGYSVNRTASGLSFNGASVSSSSLQPGDVILFTAQSGGYIGHTGIYIGNGQFIHAPHTGDVVKISSLSESYYKNHYYSARRIIS</sequence>
<evidence type="ECO:0000256" key="6">
    <source>
        <dbReference type="SAM" id="Coils"/>
    </source>
</evidence>
<dbReference type="GO" id="GO:0006508">
    <property type="term" value="P:proteolysis"/>
    <property type="evidence" value="ECO:0007669"/>
    <property type="project" value="UniProtKB-KW"/>
</dbReference>
<keyword evidence="3" id="KW-0732">Signal</keyword>
<evidence type="ECO:0000256" key="4">
    <source>
        <dbReference type="ARBA" id="ARBA00022801"/>
    </source>
</evidence>
<name>A0A1M5YXW6_9FIRM</name>
<keyword evidence="5" id="KW-0788">Thiol protease</keyword>
<dbReference type="Proteomes" id="UP000183995">
    <property type="component" value="Unassembled WGS sequence"/>
</dbReference>
<feature type="coiled-coil region" evidence="6">
    <location>
        <begin position="42"/>
        <end position="136"/>
    </location>
</feature>
<feature type="domain" description="NlpC/P60" evidence="7">
    <location>
        <begin position="287"/>
        <end position="410"/>
    </location>
</feature>
<dbReference type="AlphaFoldDB" id="A0A1M5YXW6"/>
<evidence type="ECO:0000313" key="9">
    <source>
        <dbReference type="Proteomes" id="UP000183995"/>
    </source>
</evidence>
<evidence type="ECO:0000259" key="7">
    <source>
        <dbReference type="PROSITE" id="PS51935"/>
    </source>
</evidence>
<evidence type="ECO:0000256" key="3">
    <source>
        <dbReference type="ARBA" id="ARBA00022729"/>
    </source>
</evidence>
<accession>A0A1M5YXW6</accession>
<protein>
    <submittedName>
        <fullName evidence="8">Cell wall-associated hydrolase, NlpC family</fullName>
    </submittedName>
</protein>
<dbReference type="SUPFAM" id="SSF90257">
    <property type="entry name" value="Myosin rod fragments"/>
    <property type="match status" value="1"/>
</dbReference>
<reference evidence="8 9" key="1">
    <citation type="submission" date="2016-11" db="EMBL/GenBank/DDBJ databases">
        <authorList>
            <person name="Jaros S."/>
            <person name="Januszkiewicz K."/>
            <person name="Wedrychowicz H."/>
        </authorList>
    </citation>
    <scope>NUCLEOTIDE SEQUENCE [LARGE SCALE GENOMIC DNA]</scope>
    <source>
        <strain evidence="8 9">DSM 10068</strain>
    </source>
</reference>
<gene>
    <name evidence="8" type="ORF">SAMN02745823_02971</name>
</gene>
<evidence type="ECO:0000256" key="5">
    <source>
        <dbReference type="ARBA" id="ARBA00022807"/>
    </source>
</evidence>
<feature type="coiled-coil region" evidence="6">
    <location>
        <begin position="172"/>
        <end position="206"/>
    </location>
</feature>
<dbReference type="Gene3D" id="3.90.1720.10">
    <property type="entry name" value="endopeptidase domain like (from Nostoc punctiforme)"/>
    <property type="match status" value="1"/>
</dbReference>
<organism evidence="8 9">
    <name type="scientific">Sporobacter termitidis DSM 10068</name>
    <dbReference type="NCBI Taxonomy" id="1123282"/>
    <lineage>
        <taxon>Bacteria</taxon>
        <taxon>Bacillati</taxon>
        <taxon>Bacillota</taxon>
        <taxon>Clostridia</taxon>
        <taxon>Eubacteriales</taxon>
        <taxon>Oscillospiraceae</taxon>
        <taxon>Sporobacter</taxon>
    </lineage>
</organism>
<keyword evidence="2" id="KW-0645">Protease</keyword>
<dbReference type="EMBL" id="FQXV01000011">
    <property type="protein sequence ID" value="SHI16770.1"/>
    <property type="molecule type" value="Genomic_DNA"/>
</dbReference>
<dbReference type="Pfam" id="PF24568">
    <property type="entry name" value="CC_PcsB"/>
    <property type="match status" value="1"/>
</dbReference>
<dbReference type="PANTHER" id="PTHR47053">
    <property type="entry name" value="MUREIN DD-ENDOPEPTIDASE MEPH-RELATED"/>
    <property type="match status" value="1"/>
</dbReference>
<dbReference type="Gene3D" id="6.10.250.3150">
    <property type="match status" value="1"/>
</dbReference>
<dbReference type="InterPro" id="IPR000064">
    <property type="entry name" value="NLP_P60_dom"/>
</dbReference>
<dbReference type="InterPro" id="IPR051202">
    <property type="entry name" value="Peptidase_C40"/>
</dbReference>
<dbReference type="PROSITE" id="PS51935">
    <property type="entry name" value="NLPC_P60"/>
    <property type="match status" value="1"/>
</dbReference>
<evidence type="ECO:0000256" key="2">
    <source>
        <dbReference type="ARBA" id="ARBA00022670"/>
    </source>
</evidence>
<keyword evidence="6" id="KW-0175">Coiled coil</keyword>
<dbReference type="SUPFAM" id="SSF54001">
    <property type="entry name" value="Cysteine proteinases"/>
    <property type="match status" value="1"/>
</dbReference>
<evidence type="ECO:0000256" key="1">
    <source>
        <dbReference type="ARBA" id="ARBA00007074"/>
    </source>
</evidence>
<dbReference type="PANTHER" id="PTHR47053:SF1">
    <property type="entry name" value="MUREIN DD-ENDOPEPTIDASE MEPH-RELATED"/>
    <property type="match status" value="1"/>
</dbReference>
<evidence type="ECO:0000313" key="8">
    <source>
        <dbReference type="EMBL" id="SHI16770.1"/>
    </source>
</evidence>
<keyword evidence="4 8" id="KW-0378">Hydrolase</keyword>
<dbReference type="Pfam" id="PF00877">
    <property type="entry name" value="NLPC_P60"/>
    <property type="match status" value="1"/>
</dbReference>
<dbReference type="STRING" id="1123282.SAMN02745823_02971"/>
<dbReference type="GO" id="GO:0008234">
    <property type="term" value="F:cysteine-type peptidase activity"/>
    <property type="evidence" value="ECO:0007669"/>
    <property type="project" value="UniProtKB-KW"/>
</dbReference>
<proteinExistence type="inferred from homology"/>
<dbReference type="InterPro" id="IPR057309">
    <property type="entry name" value="PcsB_CC"/>
</dbReference>
<dbReference type="InterPro" id="IPR038765">
    <property type="entry name" value="Papain-like_cys_pep_sf"/>
</dbReference>